<organism evidence="2 3">
    <name type="scientific">Vitis vinifera</name>
    <name type="common">Grape</name>
    <dbReference type="NCBI Taxonomy" id="29760"/>
    <lineage>
        <taxon>Eukaryota</taxon>
        <taxon>Viridiplantae</taxon>
        <taxon>Streptophyta</taxon>
        <taxon>Embryophyta</taxon>
        <taxon>Tracheophyta</taxon>
        <taxon>Spermatophyta</taxon>
        <taxon>Magnoliopsida</taxon>
        <taxon>eudicotyledons</taxon>
        <taxon>Gunneridae</taxon>
        <taxon>Pentapetalae</taxon>
        <taxon>rosids</taxon>
        <taxon>Vitales</taxon>
        <taxon>Vitaceae</taxon>
        <taxon>Viteae</taxon>
        <taxon>Vitis</taxon>
    </lineage>
</organism>
<sequence>MTFSSLDLYPFSAMGAPLLLLLSTSSRQSLIKPLSAYLHIPIKRYSRSSSSEHGLGERAPSTAEEFQRVAAEKRELQRLVEEKARKGVVSQISDKALEAAQVAVLEDSNLETVKENDPSGGQDPKRKGD</sequence>
<evidence type="ECO:0000256" key="1">
    <source>
        <dbReference type="SAM" id="MobiDB-lite"/>
    </source>
</evidence>
<dbReference type="KEGG" id="vvi:100257237"/>
<dbReference type="AlphaFoldDB" id="A0A438H6F7"/>
<name>A0A438H6F7_VITVI</name>
<proteinExistence type="predicted"/>
<dbReference type="OrthoDB" id="955245at2759"/>
<dbReference type="Proteomes" id="UP000288805">
    <property type="component" value="Unassembled WGS sequence"/>
</dbReference>
<evidence type="ECO:0000313" key="3">
    <source>
        <dbReference type="Proteomes" id="UP000288805"/>
    </source>
</evidence>
<evidence type="ECO:0000313" key="2">
    <source>
        <dbReference type="EMBL" id="RVW79887.1"/>
    </source>
</evidence>
<comment type="caution">
    <text evidence="2">The sequence shown here is derived from an EMBL/GenBank/DDBJ whole genome shotgun (WGS) entry which is preliminary data.</text>
</comment>
<reference evidence="2 3" key="1">
    <citation type="journal article" date="2018" name="PLoS Genet.">
        <title>Population sequencing reveals clonal diversity and ancestral inbreeding in the grapevine cultivar Chardonnay.</title>
        <authorList>
            <person name="Roach M.J."/>
            <person name="Johnson D.L."/>
            <person name="Bohlmann J."/>
            <person name="van Vuuren H.J."/>
            <person name="Jones S.J."/>
            <person name="Pretorius I.S."/>
            <person name="Schmidt S.A."/>
            <person name="Borneman A.R."/>
        </authorList>
    </citation>
    <scope>NUCLEOTIDE SEQUENCE [LARGE SCALE GENOMIC DNA]</scope>
    <source>
        <strain evidence="3">cv. Chardonnay</strain>
        <tissue evidence="2">Leaf</tissue>
    </source>
</reference>
<accession>A0A438H6F7</accession>
<gene>
    <name evidence="2" type="ORF">CK203_041378</name>
</gene>
<protein>
    <submittedName>
        <fullName evidence="2">Uncharacterized protein</fullName>
    </submittedName>
</protein>
<dbReference type="EMBL" id="QGNW01000273">
    <property type="protein sequence ID" value="RVW79887.1"/>
    <property type="molecule type" value="Genomic_DNA"/>
</dbReference>
<feature type="compositionally biased region" description="Basic and acidic residues" evidence="1">
    <location>
        <begin position="112"/>
        <end position="129"/>
    </location>
</feature>
<dbReference type="SMR" id="A0A438H6F7"/>
<feature type="region of interest" description="Disordered" evidence="1">
    <location>
        <begin position="108"/>
        <end position="129"/>
    </location>
</feature>